<dbReference type="AlphaFoldDB" id="A0A8J4WS63"/>
<sequence>MRGKTVLVTGASSGIGKAAAAALYRLHARVIMACRDRATAEKAAAEIRACAGPSDGELVIKHVELTSLRSVREFCREITEMYFRS</sequence>
<dbReference type="Proteomes" id="UP000727407">
    <property type="component" value="Unassembled WGS sequence"/>
</dbReference>
<dbReference type="InterPro" id="IPR002347">
    <property type="entry name" value="SDR_fam"/>
</dbReference>
<comment type="caution">
    <text evidence="3">The sequence shown here is derived from an EMBL/GenBank/DDBJ whole genome shotgun (WGS) entry which is preliminary data.</text>
</comment>
<dbReference type="OrthoDB" id="6374705at2759"/>
<organism evidence="3 4">
    <name type="scientific">Clarias magur</name>
    <name type="common">Asian catfish</name>
    <name type="synonym">Macropteronotus magur</name>
    <dbReference type="NCBI Taxonomy" id="1594786"/>
    <lineage>
        <taxon>Eukaryota</taxon>
        <taxon>Metazoa</taxon>
        <taxon>Chordata</taxon>
        <taxon>Craniata</taxon>
        <taxon>Vertebrata</taxon>
        <taxon>Euteleostomi</taxon>
        <taxon>Actinopterygii</taxon>
        <taxon>Neopterygii</taxon>
        <taxon>Teleostei</taxon>
        <taxon>Ostariophysi</taxon>
        <taxon>Siluriformes</taxon>
        <taxon>Clariidae</taxon>
        <taxon>Clarias</taxon>
    </lineage>
</organism>
<dbReference type="GO" id="GO:0016491">
    <property type="term" value="F:oxidoreductase activity"/>
    <property type="evidence" value="ECO:0007669"/>
    <property type="project" value="UniProtKB-KW"/>
</dbReference>
<dbReference type="Pfam" id="PF00106">
    <property type="entry name" value="adh_short"/>
    <property type="match status" value="1"/>
</dbReference>
<keyword evidence="4" id="KW-1185">Reference proteome</keyword>
<name>A0A8J4WS63_CLAMG</name>
<dbReference type="PANTHER" id="PTHR43157:SF72">
    <property type="entry name" value="RETINOL DEHYDROGENASE 14"/>
    <property type="match status" value="1"/>
</dbReference>
<protein>
    <submittedName>
        <fullName evidence="3">Retinol dehydrogenase 14-like</fullName>
    </submittedName>
</protein>
<evidence type="ECO:0000313" key="4">
    <source>
        <dbReference type="Proteomes" id="UP000727407"/>
    </source>
</evidence>
<evidence type="ECO:0000256" key="2">
    <source>
        <dbReference type="ARBA" id="ARBA00023002"/>
    </source>
</evidence>
<dbReference type="Gene3D" id="3.40.50.720">
    <property type="entry name" value="NAD(P)-binding Rossmann-like Domain"/>
    <property type="match status" value="1"/>
</dbReference>
<gene>
    <name evidence="3" type="ORF">DAT39_021540</name>
</gene>
<evidence type="ECO:0000313" key="3">
    <source>
        <dbReference type="EMBL" id="KAF5888752.1"/>
    </source>
</evidence>
<accession>A0A8J4WS63</accession>
<dbReference type="PANTHER" id="PTHR43157">
    <property type="entry name" value="PHOSPHATIDYLINOSITOL-GLYCAN BIOSYNTHESIS CLASS F PROTEIN-RELATED"/>
    <property type="match status" value="1"/>
</dbReference>
<dbReference type="SUPFAM" id="SSF51735">
    <property type="entry name" value="NAD(P)-binding Rossmann-fold domains"/>
    <property type="match status" value="1"/>
</dbReference>
<dbReference type="EMBL" id="QNUK01000928">
    <property type="protein sequence ID" value="KAF5888752.1"/>
    <property type="molecule type" value="Genomic_DNA"/>
</dbReference>
<reference evidence="3" key="1">
    <citation type="submission" date="2020-07" db="EMBL/GenBank/DDBJ databases">
        <title>Clarias magur genome sequencing, assembly and annotation.</title>
        <authorList>
            <person name="Kushwaha B."/>
            <person name="Kumar R."/>
            <person name="Das P."/>
            <person name="Joshi C.G."/>
            <person name="Kumar D."/>
            <person name="Nagpure N.S."/>
            <person name="Pandey M."/>
            <person name="Agarwal S."/>
            <person name="Srivastava S."/>
            <person name="Singh M."/>
            <person name="Sahoo L."/>
            <person name="Jayasankar P."/>
            <person name="Meher P.K."/>
            <person name="Koringa P.G."/>
            <person name="Iquebal M.A."/>
            <person name="Das S.P."/>
            <person name="Bit A."/>
            <person name="Patnaik S."/>
            <person name="Patel N."/>
            <person name="Shah T.M."/>
            <person name="Hinsu A."/>
            <person name="Jena J.K."/>
        </authorList>
    </citation>
    <scope>NUCLEOTIDE SEQUENCE</scope>
    <source>
        <strain evidence="3">CIFAMagur01</strain>
        <tissue evidence="3">Testis</tissue>
    </source>
</reference>
<keyword evidence="2" id="KW-0560">Oxidoreductase</keyword>
<evidence type="ECO:0000256" key="1">
    <source>
        <dbReference type="ARBA" id="ARBA00006484"/>
    </source>
</evidence>
<dbReference type="InterPro" id="IPR036291">
    <property type="entry name" value="NAD(P)-bd_dom_sf"/>
</dbReference>
<proteinExistence type="inferred from homology"/>
<comment type="similarity">
    <text evidence="1">Belongs to the short-chain dehydrogenases/reductases (SDR) family.</text>
</comment>